<sequence length="236" mass="28027">MSIIWNLYDSIISEGDTEYIILLFRKALIDDSHEAIKLMFYVRDIGNGLGKRDMGCLLMKELKKEKPNIYMKILFYFCNTYGCFRDLFKLMDNNMIMELNFLRFTLECDLDELKSGGYITQASKWAPSEGGKYDIIAKRLAGLMFPNDCRSMQSYRKKVLTPLRNRLNIVETKITMGKWNEIEMNKVPRLAKEKYKKVFEQKHINNLFNRDNWTQTNLIESEHDLHKHLLKYIYVD</sequence>
<dbReference type="AlphaFoldDB" id="A0A6C0M1M7"/>
<dbReference type="PANTHER" id="PTHR31373:SF27">
    <property type="entry name" value="TROVE DOMAIN-CONTAINING PROTEIN"/>
    <property type="match status" value="1"/>
</dbReference>
<dbReference type="InterPro" id="IPR011205">
    <property type="entry name" value="UCP015417_vWA"/>
</dbReference>
<protein>
    <recommendedName>
        <fullName evidence="1">DUF2828 domain-containing protein</fullName>
    </recommendedName>
</protein>
<accession>A0A6C0M1M7</accession>
<evidence type="ECO:0000313" key="2">
    <source>
        <dbReference type="EMBL" id="QHU35734.1"/>
    </source>
</evidence>
<dbReference type="EMBL" id="MN740611">
    <property type="protein sequence ID" value="QHU35734.1"/>
    <property type="molecule type" value="Genomic_DNA"/>
</dbReference>
<dbReference type="Pfam" id="PF11443">
    <property type="entry name" value="DUF2828"/>
    <property type="match status" value="1"/>
</dbReference>
<name>A0A6C0M1M7_9ZZZZ</name>
<reference evidence="2" key="1">
    <citation type="journal article" date="2020" name="Nature">
        <title>Giant virus diversity and host interactions through global metagenomics.</title>
        <authorList>
            <person name="Schulz F."/>
            <person name="Roux S."/>
            <person name="Paez-Espino D."/>
            <person name="Jungbluth S."/>
            <person name="Walsh D.A."/>
            <person name="Denef V.J."/>
            <person name="McMahon K.D."/>
            <person name="Konstantinidis K.T."/>
            <person name="Eloe-Fadrosh E.A."/>
            <person name="Kyrpides N.C."/>
            <person name="Woyke T."/>
        </authorList>
    </citation>
    <scope>NUCLEOTIDE SEQUENCE</scope>
    <source>
        <strain evidence="2">GVMAG-S-1035085-51</strain>
    </source>
</reference>
<feature type="domain" description="DUF2828" evidence="1">
    <location>
        <begin position="118"/>
        <end position="204"/>
    </location>
</feature>
<dbReference type="PANTHER" id="PTHR31373">
    <property type="entry name" value="OS06G0652100 PROTEIN"/>
    <property type="match status" value="1"/>
</dbReference>
<proteinExistence type="predicted"/>
<organism evidence="2">
    <name type="scientific">viral metagenome</name>
    <dbReference type="NCBI Taxonomy" id="1070528"/>
    <lineage>
        <taxon>unclassified sequences</taxon>
        <taxon>metagenomes</taxon>
        <taxon>organismal metagenomes</taxon>
    </lineage>
</organism>
<dbReference type="InterPro" id="IPR058580">
    <property type="entry name" value="DUF2828"/>
</dbReference>
<evidence type="ECO:0000259" key="1">
    <source>
        <dbReference type="Pfam" id="PF11443"/>
    </source>
</evidence>